<accession>A0A1E5WDI7</accession>
<organism evidence="2 3">
    <name type="scientific">Dichanthelium oligosanthes</name>
    <dbReference type="NCBI Taxonomy" id="888268"/>
    <lineage>
        <taxon>Eukaryota</taxon>
        <taxon>Viridiplantae</taxon>
        <taxon>Streptophyta</taxon>
        <taxon>Embryophyta</taxon>
        <taxon>Tracheophyta</taxon>
        <taxon>Spermatophyta</taxon>
        <taxon>Magnoliopsida</taxon>
        <taxon>Liliopsida</taxon>
        <taxon>Poales</taxon>
        <taxon>Poaceae</taxon>
        <taxon>PACMAD clade</taxon>
        <taxon>Panicoideae</taxon>
        <taxon>Panicodae</taxon>
        <taxon>Paniceae</taxon>
        <taxon>Dichantheliinae</taxon>
        <taxon>Dichanthelium</taxon>
    </lineage>
</organism>
<feature type="signal peptide" evidence="1">
    <location>
        <begin position="1"/>
        <end position="15"/>
    </location>
</feature>
<protein>
    <recommendedName>
        <fullName evidence="4">Knottin scorpion toxin-like domain-containing protein</fullName>
    </recommendedName>
</protein>
<reference evidence="2 3" key="1">
    <citation type="submission" date="2016-09" db="EMBL/GenBank/DDBJ databases">
        <title>The draft genome of Dichanthelium oligosanthes: A C3 panicoid grass species.</title>
        <authorList>
            <person name="Studer A.J."/>
            <person name="Schnable J.C."/>
            <person name="Brutnell T.P."/>
        </authorList>
    </citation>
    <scope>NUCLEOTIDE SEQUENCE [LARGE SCALE GENOMIC DNA]</scope>
    <source>
        <strain evidence="3">cv. Kellogg 1175</strain>
        <tissue evidence="2">Leaf</tissue>
    </source>
</reference>
<evidence type="ECO:0000313" key="2">
    <source>
        <dbReference type="EMBL" id="OEL35452.1"/>
    </source>
</evidence>
<keyword evidence="1" id="KW-0732">Signal</keyword>
<gene>
    <name evidence="2" type="ORF">BAE44_0003529</name>
</gene>
<proteinExistence type="predicted"/>
<evidence type="ECO:0000256" key="1">
    <source>
        <dbReference type="SAM" id="SignalP"/>
    </source>
</evidence>
<dbReference type="EMBL" id="LWDX02012044">
    <property type="protein sequence ID" value="OEL35452.1"/>
    <property type="molecule type" value="Genomic_DNA"/>
</dbReference>
<feature type="non-terminal residue" evidence="2">
    <location>
        <position position="1"/>
    </location>
</feature>
<feature type="chain" id="PRO_5013289190" description="Knottin scorpion toxin-like domain-containing protein" evidence="1">
    <location>
        <begin position="16"/>
        <end position="76"/>
    </location>
</feature>
<evidence type="ECO:0008006" key="4">
    <source>
        <dbReference type="Google" id="ProtNLM"/>
    </source>
</evidence>
<evidence type="ECO:0000313" key="3">
    <source>
        <dbReference type="Proteomes" id="UP000095767"/>
    </source>
</evidence>
<dbReference type="OrthoDB" id="687738at2759"/>
<sequence length="76" mass="7930">LLMALLAGVVSAGRGDLPMKGQQRCTRVGACSDSLCTETCSVHDVGSCRINGLFVYCCCSPLPPTSVDDAQPQLGR</sequence>
<dbReference type="AlphaFoldDB" id="A0A1E5WDI7"/>
<comment type="caution">
    <text evidence="2">The sequence shown here is derived from an EMBL/GenBank/DDBJ whole genome shotgun (WGS) entry which is preliminary data.</text>
</comment>
<dbReference type="Proteomes" id="UP000095767">
    <property type="component" value="Unassembled WGS sequence"/>
</dbReference>
<name>A0A1E5WDI7_9POAL</name>
<keyword evidence="3" id="KW-1185">Reference proteome</keyword>